<feature type="binding site" evidence="7">
    <location>
        <position position="245"/>
    </location>
    <ligand>
        <name>FMN</name>
        <dbReference type="ChEBI" id="CHEBI:58210"/>
    </ligand>
</feature>
<evidence type="ECO:0000256" key="3">
    <source>
        <dbReference type="ARBA" id="ARBA00022630"/>
    </source>
</evidence>
<dbReference type="GO" id="GO:0010181">
    <property type="term" value="F:FMN binding"/>
    <property type="evidence" value="ECO:0007669"/>
    <property type="project" value="UniProtKB-UniRule"/>
</dbReference>
<comment type="catalytic activity">
    <reaction evidence="7">
        <text>pyridoxine 5'-phosphate + O2 = pyridoxal 5'-phosphate + H2O2</text>
        <dbReference type="Rhea" id="RHEA:15149"/>
        <dbReference type="ChEBI" id="CHEBI:15379"/>
        <dbReference type="ChEBI" id="CHEBI:16240"/>
        <dbReference type="ChEBI" id="CHEBI:58589"/>
        <dbReference type="ChEBI" id="CHEBI:597326"/>
        <dbReference type="EC" id="1.4.3.5"/>
    </reaction>
</comment>
<dbReference type="PANTHER" id="PTHR10851">
    <property type="entry name" value="PYRIDOXINE-5-PHOSPHATE OXIDASE"/>
    <property type="match status" value="1"/>
</dbReference>
<dbReference type="Proteomes" id="UP000431901">
    <property type="component" value="Unassembled WGS sequence"/>
</dbReference>
<comment type="subunit">
    <text evidence="2 7">Homodimer.</text>
</comment>
<dbReference type="NCBIfam" id="TIGR00558">
    <property type="entry name" value="pdxH"/>
    <property type="match status" value="1"/>
</dbReference>
<feature type="binding site" evidence="7">
    <location>
        <position position="134"/>
    </location>
    <ligand>
        <name>FMN</name>
        <dbReference type="ChEBI" id="CHEBI:58210"/>
    </ligand>
</feature>
<evidence type="ECO:0000259" key="9">
    <source>
        <dbReference type="Pfam" id="PF10590"/>
    </source>
</evidence>
<feature type="binding site" evidence="7">
    <location>
        <position position="117"/>
    </location>
    <ligand>
        <name>substrate</name>
    </ligand>
</feature>
<gene>
    <name evidence="7 10" type="primary">pdxH</name>
    <name evidence="10" type="ORF">GQ466_11780</name>
</gene>
<protein>
    <recommendedName>
        <fullName evidence="7">Pyridoxine/pyridoxamine 5'-phosphate oxidase</fullName>
        <ecNumber evidence="7">1.4.3.5</ecNumber>
    </recommendedName>
    <alternativeName>
        <fullName evidence="7">PNP/PMP oxidase</fullName>
        <shortName evidence="7">PNPOx</shortName>
    </alternativeName>
    <alternativeName>
        <fullName evidence="7">Pyridoxal 5'-phosphate synthase</fullName>
    </alternativeName>
</protein>
<evidence type="ECO:0000256" key="6">
    <source>
        <dbReference type="ARBA" id="ARBA00023096"/>
    </source>
</evidence>
<name>A0A6I4W5G4_9ACTN</name>
<comment type="cofactor">
    <cofactor evidence="7">
        <name>FMN</name>
        <dbReference type="ChEBI" id="CHEBI:58210"/>
    </cofactor>
    <text evidence="7">Binds 1 FMN per subunit.</text>
</comment>
<dbReference type="InterPro" id="IPR011576">
    <property type="entry name" value="Pyridox_Oxase_N"/>
</dbReference>
<dbReference type="EC" id="1.4.3.5" evidence="7"/>
<comment type="pathway">
    <text evidence="7">Cofactor metabolism; pyridoxal 5'-phosphate salvage; pyridoxal 5'-phosphate from pyridoxine 5'-phosphate: step 1/1.</text>
</comment>
<accession>A0A6I4W5G4</accession>
<evidence type="ECO:0000313" key="10">
    <source>
        <dbReference type="EMBL" id="MXQ64718.1"/>
    </source>
</evidence>
<proteinExistence type="inferred from homology"/>
<feature type="binding site" evidence="7">
    <location>
        <begin position="251"/>
        <end position="253"/>
    </location>
    <ligand>
        <name>substrate</name>
    </ligand>
</feature>
<dbReference type="OrthoDB" id="9780392at2"/>
<comment type="function">
    <text evidence="7">Catalyzes the oxidation of either pyridoxine 5'-phosphate (PNP) or pyridoxamine 5'-phosphate (PMP) into pyridoxal 5'-phosphate (PLP).</text>
</comment>
<feature type="binding site" evidence="7">
    <location>
        <position position="174"/>
    </location>
    <ligand>
        <name>substrate</name>
    </ligand>
</feature>
<keyword evidence="4 7" id="KW-0288">FMN</keyword>
<reference evidence="10 11" key="1">
    <citation type="submission" date="2019-12" db="EMBL/GenBank/DDBJ databases">
        <title>Nocardia macrotermitis sp. nov. and Nocardia aurantia sp. nov., isolated from the gut of the fungus growing-termite Macrotermes natalensis.</title>
        <authorList>
            <person name="Christine B."/>
            <person name="Rene B."/>
        </authorList>
    </citation>
    <scope>NUCLEOTIDE SEQUENCE [LARGE SCALE GENOMIC DNA]</scope>
    <source>
        <strain evidence="10 11">DSM 102126</strain>
    </source>
</reference>
<comment type="pathway">
    <text evidence="7">Cofactor metabolism; pyridoxal 5'-phosphate salvage; pyridoxal 5'-phosphate from pyridoxamine 5'-phosphate: step 1/1.</text>
</comment>
<dbReference type="AlphaFoldDB" id="A0A6I4W5G4"/>
<evidence type="ECO:0000256" key="4">
    <source>
        <dbReference type="ARBA" id="ARBA00022643"/>
    </source>
</evidence>
<evidence type="ECO:0000259" key="8">
    <source>
        <dbReference type="Pfam" id="PF01243"/>
    </source>
</evidence>
<evidence type="ECO:0000256" key="2">
    <source>
        <dbReference type="ARBA" id="ARBA00011738"/>
    </source>
</evidence>
<dbReference type="HAMAP" id="MF_01629">
    <property type="entry name" value="PdxH"/>
    <property type="match status" value="1"/>
</dbReference>
<feature type="binding site" evidence="7">
    <location>
        <position position="156"/>
    </location>
    <ligand>
        <name>FMN</name>
        <dbReference type="ChEBI" id="CHEBI:58210"/>
    </ligand>
</feature>
<dbReference type="NCBIfam" id="NF004231">
    <property type="entry name" value="PRK05679.1"/>
    <property type="match status" value="1"/>
</dbReference>
<dbReference type="PROSITE" id="PS01064">
    <property type="entry name" value="PYRIDOX_OXIDASE"/>
    <property type="match status" value="1"/>
</dbReference>
<feature type="binding site" evidence="7">
    <location>
        <begin position="112"/>
        <end position="117"/>
    </location>
    <ligand>
        <name>FMN</name>
        <dbReference type="ChEBI" id="CHEBI:58210"/>
    </ligand>
</feature>
<organism evidence="10 11">
    <name type="scientific">Actinomadura rayongensis</name>
    <dbReference type="NCBI Taxonomy" id="1429076"/>
    <lineage>
        <taxon>Bacteria</taxon>
        <taxon>Bacillati</taxon>
        <taxon>Actinomycetota</taxon>
        <taxon>Actinomycetes</taxon>
        <taxon>Streptosporangiales</taxon>
        <taxon>Thermomonosporaceae</taxon>
        <taxon>Actinomadura</taxon>
    </lineage>
</organism>
<dbReference type="GO" id="GO:0004733">
    <property type="term" value="F:pyridoxamine phosphate oxidase activity"/>
    <property type="evidence" value="ECO:0007669"/>
    <property type="project" value="UniProtKB-UniRule"/>
</dbReference>
<dbReference type="InterPro" id="IPR012349">
    <property type="entry name" value="Split_barrel_FMN-bd"/>
</dbReference>
<dbReference type="PANTHER" id="PTHR10851:SF0">
    <property type="entry name" value="PYRIDOXINE-5'-PHOSPHATE OXIDASE"/>
    <property type="match status" value="1"/>
</dbReference>
<feature type="binding site" evidence="7">
    <location>
        <position position="182"/>
    </location>
    <ligand>
        <name>substrate</name>
    </ligand>
</feature>
<dbReference type="SUPFAM" id="SSF50475">
    <property type="entry name" value="FMN-binding split barrel"/>
    <property type="match status" value="1"/>
</dbReference>
<feature type="binding site" evidence="7">
    <location>
        <begin position="127"/>
        <end position="128"/>
    </location>
    <ligand>
        <name>FMN</name>
        <dbReference type="ChEBI" id="CHEBI:58210"/>
    </ligand>
</feature>
<feature type="binding site" evidence="7">
    <location>
        <position position="178"/>
    </location>
    <ligand>
        <name>substrate</name>
    </ligand>
</feature>
<dbReference type="InterPro" id="IPR019576">
    <property type="entry name" value="Pyridoxamine_oxidase_dimer_C"/>
</dbReference>
<feature type="domain" description="Pyridoxamine 5'-phosphate oxidase N-terminal" evidence="8">
    <location>
        <begin position="85"/>
        <end position="211"/>
    </location>
</feature>
<evidence type="ECO:0000256" key="5">
    <source>
        <dbReference type="ARBA" id="ARBA00023002"/>
    </source>
</evidence>
<sequence>MSSLPFVSLSDKAVAVPLNPVRPTVQYPGPGETAKTQVRGWSAVNRPADQPAHDPARLRASYERGPLTEQGVPADPLALFTAWFEDVVAEGLSEPNAMVLATAAADGAPNARTVLLKGYSPAGFRFFTNFTSAKGLELAENPRAALVFPWHARARQVRVTGPVERLPEAESAAYFRTRPYGSRLGAWASEHQSSVISGRDELERRYTEVASQWPEPDNLDDDADAVPLPAFWGGYRVVPATIEFWQGRPNRLHDRIRYSRPLPSGRWKAERLSP</sequence>
<dbReference type="FunFam" id="2.30.110.10:FF:000020">
    <property type="entry name" value="PNPO isoform 11"/>
    <property type="match status" value="1"/>
</dbReference>
<evidence type="ECO:0000256" key="7">
    <source>
        <dbReference type="HAMAP-Rule" id="MF_01629"/>
    </source>
</evidence>
<dbReference type="Pfam" id="PF10590">
    <property type="entry name" value="PNP_phzG_C"/>
    <property type="match status" value="1"/>
</dbReference>
<comment type="similarity">
    <text evidence="1 7">Belongs to the pyridoxamine 5'-phosphate oxidase family.</text>
</comment>
<dbReference type="InterPro" id="IPR000659">
    <property type="entry name" value="Pyridox_Oxase"/>
</dbReference>
<evidence type="ECO:0000256" key="1">
    <source>
        <dbReference type="ARBA" id="ARBA00007301"/>
    </source>
</evidence>
<dbReference type="GO" id="GO:0008615">
    <property type="term" value="P:pyridoxine biosynthetic process"/>
    <property type="evidence" value="ECO:0007669"/>
    <property type="project" value="UniProtKB-UniRule"/>
</dbReference>
<comment type="caution">
    <text evidence="7">Lacks conserved residue(s) required for the propagation of feature annotation.</text>
</comment>
<keyword evidence="11" id="KW-1185">Reference proteome</keyword>
<dbReference type="InterPro" id="IPR019740">
    <property type="entry name" value="Pyridox_Oxase_CS"/>
</dbReference>
<feature type="domain" description="Pyridoxine 5'-phosphate oxidase dimerisation C-terminal" evidence="9">
    <location>
        <begin position="232"/>
        <end position="274"/>
    </location>
</feature>
<feature type="binding site" evidence="7">
    <location>
        <position position="255"/>
    </location>
    <ligand>
        <name>FMN</name>
        <dbReference type="ChEBI" id="CHEBI:58210"/>
    </ligand>
</feature>
<comment type="catalytic activity">
    <reaction evidence="7">
        <text>pyridoxamine 5'-phosphate + O2 + H2O = pyridoxal 5'-phosphate + H2O2 + NH4(+)</text>
        <dbReference type="Rhea" id="RHEA:15817"/>
        <dbReference type="ChEBI" id="CHEBI:15377"/>
        <dbReference type="ChEBI" id="CHEBI:15379"/>
        <dbReference type="ChEBI" id="CHEBI:16240"/>
        <dbReference type="ChEBI" id="CHEBI:28938"/>
        <dbReference type="ChEBI" id="CHEBI:58451"/>
        <dbReference type="ChEBI" id="CHEBI:597326"/>
        <dbReference type="EC" id="1.4.3.5"/>
    </reaction>
</comment>
<keyword evidence="5 7" id="KW-0560">Oxidoreductase</keyword>
<dbReference type="Pfam" id="PF01243">
    <property type="entry name" value="PNPOx_N"/>
    <property type="match status" value="1"/>
</dbReference>
<keyword evidence="6 7" id="KW-0664">Pyridoxine biosynthesis</keyword>
<dbReference type="UniPathway" id="UPA01068">
    <property type="reaction ID" value="UER00304"/>
</dbReference>
<comment type="caution">
    <text evidence="10">The sequence shown here is derived from an EMBL/GenBank/DDBJ whole genome shotgun (WGS) entry which is preliminary data.</text>
</comment>
<feature type="binding site" evidence="7">
    <location>
        <begin position="192"/>
        <end position="193"/>
    </location>
    <ligand>
        <name>FMN</name>
        <dbReference type="ChEBI" id="CHEBI:58210"/>
    </ligand>
</feature>
<evidence type="ECO:0000313" key="11">
    <source>
        <dbReference type="Proteomes" id="UP000431901"/>
    </source>
</evidence>
<dbReference type="EMBL" id="WUTW01000002">
    <property type="protein sequence ID" value="MXQ64718.1"/>
    <property type="molecule type" value="Genomic_DNA"/>
</dbReference>
<dbReference type="Gene3D" id="2.30.110.10">
    <property type="entry name" value="Electron Transport, Fmn-binding Protein, Chain A"/>
    <property type="match status" value="1"/>
</dbReference>
<keyword evidence="3 7" id="KW-0285">Flavoprotein</keyword>